<protein>
    <submittedName>
        <fullName evidence="1">Uncharacterized protein</fullName>
    </submittedName>
</protein>
<organism evidence="1 2">
    <name type="scientific">Arsukibacterium tuosuense</name>
    <dbReference type="NCBI Taxonomy" id="1323745"/>
    <lineage>
        <taxon>Bacteria</taxon>
        <taxon>Pseudomonadati</taxon>
        <taxon>Pseudomonadota</taxon>
        <taxon>Gammaproteobacteria</taxon>
        <taxon>Chromatiales</taxon>
        <taxon>Chromatiaceae</taxon>
        <taxon>Arsukibacterium</taxon>
    </lineage>
</organism>
<evidence type="ECO:0000313" key="2">
    <source>
        <dbReference type="Proteomes" id="UP000219353"/>
    </source>
</evidence>
<name>A0A285JDJ1_9GAMM</name>
<reference evidence="2" key="1">
    <citation type="submission" date="2017-09" db="EMBL/GenBank/DDBJ databases">
        <authorList>
            <person name="Varghese N."/>
            <person name="Submissions S."/>
        </authorList>
    </citation>
    <scope>NUCLEOTIDE SEQUENCE [LARGE SCALE GENOMIC DNA]</scope>
    <source>
        <strain evidence="2">CGMCC 1.12461</strain>
    </source>
</reference>
<keyword evidence="2" id="KW-1185">Reference proteome</keyword>
<dbReference type="RefSeq" id="WP_097112567.1">
    <property type="nucleotide sequence ID" value="NZ_OBEB01000008.1"/>
</dbReference>
<dbReference type="Proteomes" id="UP000219353">
    <property type="component" value="Unassembled WGS sequence"/>
</dbReference>
<dbReference type="OrthoDB" id="5769495at2"/>
<accession>A0A285JDJ1</accession>
<dbReference type="EMBL" id="OBEB01000008">
    <property type="protein sequence ID" value="SNY58360.1"/>
    <property type="molecule type" value="Genomic_DNA"/>
</dbReference>
<gene>
    <name evidence="1" type="ORF">SAMN06297280_3376</name>
</gene>
<sequence>MDNDVIQLEKQSLEALRHNYPQLQKLIGSITFVAEADSPMLTATAWHLTEADNVMLKQSGVKGAILELLDNLVEQRKQKRIRPNRQGRLLLNAGQLGVEWLSDDSKSLLAYKNAS</sequence>
<proteinExistence type="predicted"/>
<evidence type="ECO:0000313" key="1">
    <source>
        <dbReference type="EMBL" id="SNY58360.1"/>
    </source>
</evidence>
<dbReference type="AlphaFoldDB" id="A0A285JDJ1"/>